<evidence type="ECO:0000313" key="3">
    <source>
        <dbReference type="Proteomes" id="UP000822688"/>
    </source>
</evidence>
<gene>
    <name evidence="2" type="ORF">KC19_7G082100</name>
</gene>
<evidence type="ECO:0000256" key="1">
    <source>
        <dbReference type="SAM" id="MobiDB-lite"/>
    </source>
</evidence>
<reference evidence="2" key="1">
    <citation type="submission" date="2020-06" db="EMBL/GenBank/DDBJ databases">
        <title>WGS assembly of Ceratodon purpureus strain R40.</title>
        <authorList>
            <person name="Carey S.B."/>
            <person name="Jenkins J."/>
            <person name="Shu S."/>
            <person name="Lovell J.T."/>
            <person name="Sreedasyam A."/>
            <person name="Maumus F."/>
            <person name="Tiley G.P."/>
            <person name="Fernandez-Pozo N."/>
            <person name="Barry K."/>
            <person name="Chen C."/>
            <person name="Wang M."/>
            <person name="Lipzen A."/>
            <person name="Daum C."/>
            <person name="Saski C.A."/>
            <person name="Payton A.C."/>
            <person name="Mcbreen J.C."/>
            <person name="Conrad R.E."/>
            <person name="Kollar L.M."/>
            <person name="Olsson S."/>
            <person name="Huttunen S."/>
            <person name="Landis J.B."/>
            <person name="Wickett N.J."/>
            <person name="Johnson M.G."/>
            <person name="Rensing S.A."/>
            <person name="Grimwood J."/>
            <person name="Schmutz J."/>
            <person name="Mcdaniel S.F."/>
        </authorList>
    </citation>
    <scope>NUCLEOTIDE SEQUENCE</scope>
    <source>
        <strain evidence="2">R40</strain>
    </source>
</reference>
<sequence>MMNMCGFRYLNREGKASRVTNRGTNSTVLRTLGLVYRLLMIYHVQLVGVSTIRSVQKPLGEEAVNRKEKPQINALEDTNGEEEAPVVVGADPVEVP</sequence>
<dbReference type="Proteomes" id="UP000822688">
    <property type="component" value="Chromosome 7"/>
</dbReference>
<dbReference type="AlphaFoldDB" id="A0A8T0H7N2"/>
<keyword evidence="3" id="KW-1185">Reference proteome</keyword>
<organism evidence="2 3">
    <name type="scientific">Ceratodon purpureus</name>
    <name type="common">Fire moss</name>
    <name type="synonym">Dicranum purpureum</name>
    <dbReference type="NCBI Taxonomy" id="3225"/>
    <lineage>
        <taxon>Eukaryota</taxon>
        <taxon>Viridiplantae</taxon>
        <taxon>Streptophyta</taxon>
        <taxon>Embryophyta</taxon>
        <taxon>Bryophyta</taxon>
        <taxon>Bryophytina</taxon>
        <taxon>Bryopsida</taxon>
        <taxon>Dicranidae</taxon>
        <taxon>Pseudoditrichales</taxon>
        <taxon>Ditrichaceae</taxon>
        <taxon>Ceratodon</taxon>
    </lineage>
</organism>
<evidence type="ECO:0000313" key="2">
    <source>
        <dbReference type="EMBL" id="KAG0566697.1"/>
    </source>
</evidence>
<comment type="caution">
    <text evidence="2">The sequence shown here is derived from an EMBL/GenBank/DDBJ whole genome shotgun (WGS) entry which is preliminary data.</text>
</comment>
<protein>
    <submittedName>
        <fullName evidence="2">Uncharacterized protein</fullName>
    </submittedName>
</protein>
<proteinExistence type="predicted"/>
<feature type="region of interest" description="Disordered" evidence="1">
    <location>
        <begin position="62"/>
        <end position="96"/>
    </location>
</feature>
<accession>A0A8T0H7N2</accession>
<name>A0A8T0H7N2_CERPU</name>
<dbReference type="EMBL" id="CM026428">
    <property type="protein sequence ID" value="KAG0566697.1"/>
    <property type="molecule type" value="Genomic_DNA"/>
</dbReference>